<dbReference type="InterPro" id="IPR024029">
    <property type="entry name" value="Pyridox_Oxase_FMN-dep"/>
</dbReference>
<dbReference type="InterPro" id="IPR012349">
    <property type="entry name" value="Split_barrel_FMN-bd"/>
</dbReference>
<name>A0A372LVC6_9ACTN</name>
<evidence type="ECO:0000313" key="3">
    <source>
        <dbReference type="Proteomes" id="UP000263094"/>
    </source>
</evidence>
<dbReference type="AlphaFoldDB" id="A0A372LVC6"/>
<evidence type="ECO:0000313" key="2">
    <source>
        <dbReference type="EMBL" id="RFU82320.1"/>
    </source>
</evidence>
<organism evidence="2 3">
    <name type="scientific">Streptomyces triticagri</name>
    <dbReference type="NCBI Taxonomy" id="2293568"/>
    <lineage>
        <taxon>Bacteria</taxon>
        <taxon>Bacillati</taxon>
        <taxon>Actinomycetota</taxon>
        <taxon>Actinomycetes</taxon>
        <taxon>Kitasatosporales</taxon>
        <taxon>Streptomycetaceae</taxon>
        <taxon>Streptomyces</taxon>
    </lineage>
</organism>
<dbReference type="SUPFAM" id="SSF50475">
    <property type="entry name" value="FMN-binding split barrel"/>
    <property type="match status" value="1"/>
</dbReference>
<dbReference type="NCBIfam" id="TIGR04025">
    <property type="entry name" value="PPOX_FMN_DR2398"/>
    <property type="match status" value="1"/>
</dbReference>
<dbReference type="EMBL" id="QUAK01000239">
    <property type="protein sequence ID" value="RFU82320.1"/>
    <property type="molecule type" value="Genomic_DNA"/>
</dbReference>
<gene>
    <name evidence="2" type="ORF">DY218_34205</name>
</gene>
<protein>
    <submittedName>
        <fullName evidence="2">Pyridoxamine 5'-phosphate oxidase family protein</fullName>
    </submittedName>
</protein>
<dbReference type="PANTHER" id="PTHR42815:SF2">
    <property type="entry name" value="FAD-BINDING, PUTATIVE (AFU_ORTHOLOGUE AFUA_6G07600)-RELATED"/>
    <property type="match status" value="1"/>
</dbReference>
<reference evidence="2 3" key="1">
    <citation type="submission" date="2018-08" db="EMBL/GenBank/DDBJ databases">
        <title>Isolation, diversity and antifungal activity of Actinobacteria from wheat.</title>
        <authorList>
            <person name="Han C."/>
        </authorList>
    </citation>
    <scope>NUCLEOTIDE SEQUENCE [LARGE SCALE GENOMIC DNA]</scope>
    <source>
        <strain evidence="2 3">NEAU-YY421</strain>
    </source>
</reference>
<dbReference type="Proteomes" id="UP000263094">
    <property type="component" value="Unassembled WGS sequence"/>
</dbReference>
<dbReference type="InterPro" id="IPR011576">
    <property type="entry name" value="Pyridox_Oxase_N"/>
</dbReference>
<comment type="caution">
    <text evidence="2">The sequence shown here is derived from an EMBL/GenBank/DDBJ whole genome shotgun (WGS) entry which is preliminary data.</text>
</comment>
<proteinExistence type="predicted"/>
<sequence>MPAGRAPPASPSYGETLPHAITDAAVADAAITDAAADLAAPAASASVLAGSTELRSAEELRDILGTPHPIVIDKVHDRLTEQDRALLARSPFCALSTADADGNCDVSPRGDAPGFTQILDAGTIALPDRPGNRRGDSLHNILANPHVGLLYLIPGAREVFRINGRARILTDAPFFDAMTVKGKRPALAVVVEIDEIYLHCPQSLNRSGIWAPETWESAAHPTG</sequence>
<dbReference type="PANTHER" id="PTHR42815">
    <property type="entry name" value="FAD-BINDING, PUTATIVE (AFU_ORTHOLOGUE AFUA_6G07600)-RELATED"/>
    <property type="match status" value="1"/>
</dbReference>
<dbReference type="Pfam" id="PF01243">
    <property type="entry name" value="PNPOx_N"/>
    <property type="match status" value="1"/>
</dbReference>
<evidence type="ECO:0000259" key="1">
    <source>
        <dbReference type="Pfam" id="PF01243"/>
    </source>
</evidence>
<dbReference type="OrthoDB" id="9790331at2"/>
<dbReference type="Gene3D" id="2.30.110.10">
    <property type="entry name" value="Electron Transport, Fmn-binding Protein, Chain A"/>
    <property type="match status" value="1"/>
</dbReference>
<keyword evidence="3" id="KW-1185">Reference proteome</keyword>
<feature type="domain" description="Pyridoxamine 5'-phosphate oxidase N-terminal" evidence="1">
    <location>
        <begin position="79"/>
        <end position="200"/>
    </location>
</feature>
<accession>A0A372LVC6</accession>